<dbReference type="InterPro" id="IPR027417">
    <property type="entry name" value="P-loop_NTPase"/>
</dbReference>
<dbReference type="GO" id="GO:0005634">
    <property type="term" value="C:nucleus"/>
    <property type="evidence" value="ECO:0007669"/>
    <property type="project" value="UniProtKB-SubCell"/>
</dbReference>
<dbReference type="SUPFAM" id="SSF75553">
    <property type="entry name" value="Smc hinge domain"/>
    <property type="match status" value="1"/>
</dbReference>
<dbReference type="GeneID" id="14890644"/>
<evidence type="ECO:0000256" key="10">
    <source>
        <dbReference type="ARBA" id="ARBA00023306"/>
    </source>
</evidence>
<dbReference type="Gene3D" id="1.20.1060.20">
    <property type="match status" value="1"/>
</dbReference>
<evidence type="ECO:0000256" key="6">
    <source>
        <dbReference type="ARBA" id="ARBA00022840"/>
    </source>
</evidence>
<keyword evidence="5" id="KW-0498">Mitosis</keyword>
<dbReference type="AlphaFoldDB" id="A0A0A1UFJ1"/>
<evidence type="ECO:0000256" key="2">
    <source>
        <dbReference type="ARBA" id="ARBA00006005"/>
    </source>
</evidence>
<dbReference type="PANTHER" id="PTHR18937">
    <property type="entry name" value="STRUCTURAL MAINTENANCE OF CHROMOSOMES SMC FAMILY MEMBER"/>
    <property type="match status" value="1"/>
</dbReference>
<dbReference type="Proteomes" id="UP000014680">
    <property type="component" value="Unassembled WGS sequence"/>
</dbReference>
<evidence type="ECO:0000256" key="8">
    <source>
        <dbReference type="ARBA" id="ARBA00023067"/>
    </source>
</evidence>
<feature type="coiled-coil region" evidence="12">
    <location>
        <begin position="994"/>
        <end position="1105"/>
    </location>
</feature>
<dbReference type="Gene3D" id="3.30.70.1620">
    <property type="match status" value="1"/>
</dbReference>
<evidence type="ECO:0000259" key="14">
    <source>
        <dbReference type="SMART" id="SM00968"/>
    </source>
</evidence>
<dbReference type="InterPro" id="IPR003395">
    <property type="entry name" value="RecF/RecN/SMC_N"/>
</dbReference>
<evidence type="ECO:0000256" key="3">
    <source>
        <dbReference type="ARBA" id="ARBA00022618"/>
    </source>
</evidence>
<keyword evidence="10" id="KW-0131">Cell cycle</keyword>
<evidence type="ECO:0000313" key="16">
    <source>
        <dbReference type="Proteomes" id="UP000014680"/>
    </source>
</evidence>
<dbReference type="GO" id="GO:0016887">
    <property type="term" value="F:ATP hydrolysis activity"/>
    <property type="evidence" value="ECO:0007669"/>
    <property type="project" value="InterPro"/>
</dbReference>
<keyword evidence="6" id="KW-0067">ATP-binding</keyword>
<protein>
    <recommendedName>
        <fullName evidence="11">Structural maintenance of chromosomes protein</fullName>
    </recommendedName>
</protein>
<name>A0A0A1UFJ1_ENTIV</name>
<dbReference type="InterPro" id="IPR024704">
    <property type="entry name" value="SMC"/>
</dbReference>
<evidence type="ECO:0000256" key="1">
    <source>
        <dbReference type="ARBA" id="ARBA00004123"/>
    </source>
</evidence>
<dbReference type="Pfam" id="PF02463">
    <property type="entry name" value="SMC_N"/>
    <property type="match status" value="1"/>
</dbReference>
<keyword evidence="16" id="KW-1185">Reference proteome</keyword>
<dbReference type="GO" id="GO:0007076">
    <property type="term" value="P:mitotic chromosome condensation"/>
    <property type="evidence" value="ECO:0007669"/>
    <property type="project" value="TreeGrafter"/>
</dbReference>
<keyword evidence="9 11" id="KW-0539">Nucleus</keyword>
<feature type="domain" description="SMC hinge" evidence="14">
    <location>
        <begin position="536"/>
        <end position="649"/>
    </location>
</feature>
<dbReference type="GO" id="GO:0051301">
    <property type="term" value="P:cell division"/>
    <property type="evidence" value="ECO:0007669"/>
    <property type="project" value="UniProtKB-KW"/>
</dbReference>
<evidence type="ECO:0000256" key="4">
    <source>
        <dbReference type="ARBA" id="ARBA00022741"/>
    </source>
</evidence>
<sequence>MEEIDTTTTRLVISQMVFTNFKSYYGRTELGPFHHSFTTIVGANGSGKSNVIDGLLFVFGRRGKQIRQSKLVDLIHKSSLHNDCREARVDVYLTNVNGSGDVVPSTNFVVSRSVSKDNGSKFYIDNTIVKIEDIQAKMKTKGFDLQNNRFLILQGEVERIALMPAKAKTGEEGMLEFLEDIIGTAKYIEPIDLKTGDLESLNDTVHDKTNRCRMSEKEKNAISPDNERAVSYVISNYEKIALEERIYREEKQKIEEEEKGSLVEIRKIEGNLKKITKLVEEKRENQKKIEIERNEIDEEIKKIEKVAEREKSKIASLKKRKARIDEEKKINDKAVQRNTKEIDEYTKKIRQEQDRVSDTRRRLEKLEASNSSDKEKIDDLENKIEIETKEILGKTQPVKSAIEKLKEQLSDPERRIDELKNGVSRLKAEQGGLQDRSRQASNQVELLSQEIKKLEEQQLLQVEEKKKEEDRIQELGTALQELDAQLAKSDFQVKTKKESLLEDRESLSALEQANEGVQSKKEITDILRRIEESGIQGVKGRLGDLGKIDDRYDVAITTACGMLDHIVVEKTEDAQKIAKMCREERLGRVSMIILEQMKIKKDWRRFDPIEGGQRLVDLIECDEWARDAFYFGMRDTIVSEDIETAKRISYGKVRQRVVTTKGELLDVVGTITGGGNAVMKGGMKKVGISKEDREAMERLKDKIKMGEDEMEKLKEENEELKKSREEKRKELKNVKRVENVNLERKIQEKKNEEKKAKENLKALTKDEKVKETLLNATEEKNNEEITKIENECSSLKDQLATQKKELEKLEGVGMKVLRVDLEDIKSRYTRNVKEAKRLVSEVNGSDGKIEEWEKMRAEIEDQLKKLSDKMEEAVEEVNEDELKNMKKEIKEKKNMRGEKETQIGAIEKTIEELDESSDKMKEQIDKIEKGKSGLNEARRKIVARRERNFEEIEKILQVANVHDEDQYLSDLKAMKTVLPNENKKNAMAMEEEVNEESSEDDEQAEKIKNKMEEEIVGANNERIIGISLKDVVDTVLERESEREKIEEEIGEVKKKIEGMEDGINLKVIAKYQEVLKDFKAKEAEMRAAMGERDECKKSLEELKKKRFDEFMNGLTEISFKLKEMYYLLTQGGVAELELVDTLNPFTEGVVFSVRPPKKAWKNITNLSGGEKTLSSLALIFALHHYRPTPIYVMDEIDAALDFRNVSIIAHYIKERTKNAQFSIISLRPEMFELADRLIGIHKVNDVSCCVAIDPSAFVLGNN</sequence>
<comment type="similarity">
    <text evidence="2">Belongs to the SMC family. SMC4 subfamily.</text>
</comment>
<keyword evidence="3" id="KW-0132">Cell division</keyword>
<dbReference type="RefSeq" id="XP_004258449.1">
    <property type="nucleotide sequence ID" value="XM_004258401.1"/>
</dbReference>
<evidence type="ECO:0000256" key="13">
    <source>
        <dbReference type="SAM" id="MobiDB-lite"/>
    </source>
</evidence>
<keyword evidence="7 12" id="KW-0175">Coiled coil</keyword>
<dbReference type="InterPro" id="IPR010935">
    <property type="entry name" value="SMC_hinge"/>
</dbReference>
<evidence type="ECO:0000256" key="5">
    <source>
        <dbReference type="ARBA" id="ARBA00022776"/>
    </source>
</evidence>
<dbReference type="SMART" id="SM00968">
    <property type="entry name" value="SMC_hinge"/>
    <property type="match status" value="1"/>
</dbReference>
<evidence type="ECO:0000256" key="9">
    <source>
        <dbReference type="ARBA" id="ARBA00023242"/>
    </source>
</evidence>
<feature type="coiled-coil region" evidence="12">
    <location>
        <begin position="689"/>
        <end position="930"/>
    </location>
</feature>
<dbReference type="FunFam" id="3.40.50.300:FF:000481">
    <property type="entry name" value="Structural maintenance of chromosomes 4"/>
    <property type="match status" value="1"/>
</dbReference>
<dbReference type="EMBL" id="KB206455">
    <property type="protein sequence ID" value="ELP91678.1"/>
    <property type="molecule type" value="Genomic_DNA"/>
</dbReference>
<comment type="subcellular location">
    <subcellularLocation>
        <location evidence="1 11">Nucleus</location>
    </subcellularLocation>
</comment>
<evidence type="ECO:0000256" key="7">
    <source>
        <dbReference type="ARBA" id="ARBA00023054"/>
    </source>
</evidence>
<dbReference type="OrthoDB" id="5575062at2759"/>
<feature type="region of interest" description="Disordered" evidence="13">
    <location>
        <begin position="353"/>
        <end position="374"/>
    </location>
</feature>
<dbReference type="Pfam" id="PF06470">
    <property type="entry name" value="SMC_hinge"/>
    <property type="match status" value="1"/>
</dbReference>
<dbReference type="PANTHER" id="PTHR18937:SF172">
    <property type="entry name" value="STRUCTURAL MAINTENANCE OF CHROMOSOMES PROTEIN"/>
    <property type="match status" value="1"/>
</dbReference>
<dbReference type="GO" id="GO:0000796">
    <property type="term" value="C:condensin complex"/>
    <property type="evidence" value="ECO:0007669"/>
    <property type="project" value="TreeGrafter"/>
</dbReference>
<dbReference type="KEGG" id="eiv:EIN_207350"/>
<evidence type="ECO:0000256" key="12">
    <source>
        <dbReference type="SAM" id="Coils"/>
    </source>
</evidence>
<keyword evidence="8" id="KW-0226">DNA condensation</keyword>
<dbReference type="OMA" id="CPALDNM"/>
<proteinExistence type="inferred from homology"/>
<dbReference type="VEuPathDB" id="AmoebaDB:EIN_207350"/>
<evidence type="ECO:0000313" key="15">
    <source>
        <dbReference type="EMBL" id="ELP91678.1"/>
    </source>
</evidence>
<dbReference type="Gene3D" id="3.40.50.300">
    <property type="entry name" value="P-loop containing nucleotide triphosphate hydrolases"/>
    <property type="match status" value="2"/>
</dbReference>
<keyword evidence="4" id="KW-0547">Nucleotide-binding</keyword>
<dbReference type="InterPro" id="IPR036277">
    <property type="entry name" value="SMC_hinge_sf"/>
</dbReference>
<dbReference type="PIRSF" id="PIRSF005719">
    <property type="entry name" value="SMC"/>
    <property type="match status" value="1"/>
</dbReference>
<dbReference type="SUPFAM" id="SSF52540">
    <property type="entry name" value="P-loop containing nucleoside triphosphate hydrolases"/>
    <property type="match status" value="1"/>
</dbReference>
<reference evidence="15 16" key="1">
    <citation type="submission" date="2012-10" db="EMBL/GenBank/DDBJ databases">
        <authorList>
            <person name="Zafar N."/>
            <person name="Inman J."/>
            <person name="Hall N."/>
            <person name="Lorenzi H."/>
            <person name="Caler E."/>
        </authorList>
    </citation>
    <scope>NUCLEOTIDE SEQUENCE [LARGE SCALE GENOMIC DNA]</scope>
    <source>
        <strain evidence="15 16">IP1</strain>
    </source>
</reference>
<evidence type="ECO:0000256" key="11">
    <source>
        <dbReference type="PIRNR" id="PIRNR005719"/>
    </source>
</evidence>
<organism evidence="15 16">
    <name type="scientific">Entamoeba invadens IP1</name>
    <dbReference type="NCBI Taxonomy" id="370355"/>
    <lineage>
        <taxon>Eukaryota</taxon>
        <taxon>Amoebozoa</taxon>
        <taxon>Evosea</taxon>
        <taxon>Archamoebae</taxon>
        <taxon>Mastigamoebida</taxon>
        <taxon>Entamoebidae</taxon>
        <taxon>Entamoeba</taxon>
    </lineage>
</organism>
<gene>
    <name evidence="15" type="ORF">EIN_207350</name>
</gene>
<dbReference type="Gene3D" id="1.10.287.1490">
    <property type="match status" value="1"/>
</dbReference>
<dbReference type="GO" id="GO:0005524">
    <property type="term" value="F:ATP binding"/>
    <property type="evidence" value="ECO:0007669"/>
    <property type="project" value="UniProtKB-KW"/>
</dbReference>
<accession>A0A0A1UFJ1</accession>